<organism evidence="2 3">
    <name type="scientific">Arthrobacter phage Tank</name>
    <dbReference type="NCBI Taxonomy" id="1772319"/>
    <lineage>
        <taxon>Viruses</taxon>
        <taxon>Duplodnaviria</taxon>
        <taxon>Heunggongvirae</taxon>
        <taxon>Uroviricota</taxon>
        <taxon>Caudoviricetes</taxon>
        <taxon>Tankvirus</taxon>
        <taxon>Tankvirus tank</taxon>
    </lineage>
</organism>
<evidence type="ECO:0000313" key="3">
    <source>
        <dbReference type="Proteomes" id="UP000224284"/>
    </source>
</evidence>
<name>A0A0U4IJ38_9CAUD</name>
<protein>
    <submittedName>
        <fullName evidence="2">Tape measure protein</fullName>
    </submittedName>
</protein>
<dbReference type="GeneID" id="40079946"/>
<dbReference type="EMBL" id="KU160669">
    <property type="protein sequence ID" value="ALY10566.1"/>
    <property type="molecule type" value="Genomic_DNA"/>
</dbReference>
<reference evidence="2 3" key="1">
    <citation type="submission" date="2015-11" db="EMBL/GenBank/DDBJ databases">
        <authorList>
            <person name="Menninger J.E."/>
            <person name="Lamey M.E."/>
            <person name="Lindemann J.M."/>
            <person name="Martynyuk T."/>
            <person name="Mele F.E."/>
            <person name="Nabua C.T."/>
            <person name="Napoli C.K."/>
            <person name="Santiago L.M."/>
            <person name="Sweetman A.T."/>
            <person name="Weinstein J.L."/>
            <person name="Barrett N.A."/>
            <person name="Buerkert T.R."/>
            <person name="Cautela J.A."/>
            <person name="Egan M.S."/>
            <person name="Erb J.E."/>
            <person name="Garrigan K.E."/>
            <person name="Hagan D.J."/>
            <person name="Hartwell M.C."/>
            <person name="Hyduchak K.M."/>
            <person name="Jacob A.E."/>
            <person name="DeNigris D.M."/>
            <person name="London S.C."/>
            <person name="King-Smith C."/>
            <person name="Lee-Soety J.Y."/>
            <person name="Bradley K.W."/>
            <person name="Asai D.J."/>
            <person name="Bowman C.A."/>
            <person name="Russell D.A."/>
            <person name="Pope W.H."/>
            <person name="Jacobs-Sera D."/>
            <person name="Hendrix R.W."/>
            <person name="Hatfull G.F."/>
        </authorList>
    </citation>
    <scope>NUCLEOTIDE SEQUENCE [LARGE SCALE GENOMIC DNA]</scope>
</reference>
<dbReference type="SUPFAM" id="SSF58113">
    <property type="entry name" value="Apolipoprotein A-I"/>
    <property type="match status" value="1"/>
</dbReference>
<keyword evidence="1" id="KW-1133">Transmembrane helix</keyword>
<accession>A0A0U4IJ38</accession>
<feature type="transmembrane region" description="Helical" evidence="1">
    <location>
        <begin position="496"/>
        <end position="516"/>
    </location>
</feature>
<dbReference type="Proteomes" id="UP000224284">
    <property type="component" value="Segment"/>
</dbReference>
<feature type="transmembrane region" description="Helical" evidence="1">
    <location>
        <begin position="523"/>
        <end position="549"/>
    </location>
</feature>
<dbReference type="KEGG" id="vg:40079946"/>
<evidence type="ECO:0000313" key="2">
    <source>
        <dbReference type="EMBL" id="ALY10566.1"/>
    </source>
</evidence>
<keyword evidence="1" id="KW-0812">Transmembrane</keyword>
<proteinExistence type="predicted"/>
<evidence type="ECO:0000256" key="1">
    <source>
        <dbReference type="SAM" id="Phobius"/>
    </source>
</evidence>
<gene>
    <name evidence="2" type="primary">31</name>
    <name evidence="2" type="ORF">TANK_31</name>
</gene>
<dbReference type="RefSeq" id="YP_009604056.1">
    <property type="nucleotide sequence ID" value="NC_041961.1"/>
</dbReference>
<keyword evidence="1" id="KW-0472">Membrane</keyword>
<dbReference type="Gene3D" id="1.20.120.20">
    <property type="entry name" value="Apolipoprotein"/>
    <property type="match status" value="2"/>
</dbReference>
<sequence length="1610" mass="176093">MGREVAEAYINVHGDLSPFRRDLEKANEGMEKLAKRSADDFSDAWGKRMAAGIDKQWNSVIDGMYNAEGFDPNRLIKDFNSKDLDDAEAKIKDFILSMRRHGKLSADQYKEMKASLTEAIKATRNQQGAEEKLAKDRQAWNRAHLDMMAEFESQRQQAADKRKKDETSWHRAHLEMMDEFDKQRQASADKRKADEKAWLRANDDFVAKFREVRKAYDESFDGMFKTEQAKRLTDDLKKMVTAIESADWSKFAKGFDTFDEMRDRIHEVNKSMFEQGKISQENISRINRAAEEFIKTEMEKRKAVEDASAATKRAKEEELRLTGEALTASRKAREEAERMDKTFEGMVNKATIRKLENDFRRLTEAVASNDWSSFSKGHKDFNSMHVEINRVIGSMHSLGRMSDDSLGRINIELDMMRSGARGFQGAFQRGTDLIDMLPAKFNLGSIALSLLTRGLENFGKKLAGMSGFNVVGDMLREGSEFMQNIDRHAVSWAKNMTVGAGALSAVVSSVGGISVIGSDLAKILGGLAAFVPAFATGFGIGIGTLIAALKDMKTVLKDLGPAFSKLQDNISSTFWKIAEQPIRNLVNNTMPLLNEKLAVTSENLAGMFTEFARVLDNQETRDSAGRMFDRMNSAIKISQGMIAPLTNAFVTLADFGSLYFERFSTWLVNVSTQFNDFIQKAAADGRLQKWMDDAIQGLKDLWSIASSAVGIWGAISDAAEKAGSKGLHGFAENLAAIEKIMTSERFQAALVTVFQSAGTVMEGFKEGIKKLGPAFESALPTLAGAAFNFKGIIETAFGYLADFISNKGLQDGFLTFTTSIKTALDTLAPSIPILASGLGGLMSFMGTVLENVARIVNEVITKLSPVFDKMMEKLEPLIPVIGDLAVAFIDSLAPILETFVDEILPPLIDLIKDLAPLIADFLKQITPGVVENIKAFGEALKVIVGIIDGVTDALDSLKAGGDLEWLGTTIEALVSGPGSDASKKMGDTIAGWIKSIDVGAGLAELGRMITDGWNRIWSGNIFGDQPGKFFTDFGNNFSKGLDAIGTFLGEAWEKSPIKNWWDESVVPWFDDIKRSAEELWKGFTDFLSGLFGGGGDEGGGTGGAGSMSVGKAIGLADLEDPSKWEEFGSNVRQWVTDFFTGIGDWITETSTTLKEGWDEFWGGFGDKVSEIWNGMVEWIVTKYTEISTGIIEWWTGVQEGWNAFWDGVNLKVQEIWTGIVTWVTTKYTEISTGITQWFTDVKTGWDNFWKSVSDKVTEIWNGMVTWIVTKYTEISNNISSFITTVRTNWDNFWKAVNDKVVEIWNGVKSWIDTKVTEIRTNIDNFINTVRSNWDNFWRGVGDTVSRIWQGMVSAISGFVGGIIGTVSGFIGNVRGIWDGGWNGITTALQNAWNNMVTAVQTGVNNVVSFVSGLPGKILGFIQGINLSGAGAAIMNGFLGGLKSAWGGVTNFVGGIADWIAKNKGPIEYDRRLLVPAGAAIMQSLVDGLQGGMGGLENQVNNVTDQILSGVTQGLARSAMYAAGADAALGLADGLSSKAADVERVFKGLIPDVPEMRVTTGSGGVGYPTLGGGESVGASVIVENINLHSNASDEGILAEKIVDELVDVTTL</sequence>
<keyword evidence="3" id="KW-1185">Reference proteome</keyword>